<feature type="transmembrane region" description="Helical" evidence="10">
    <location>
        <begin position="430"/>
        <end position="457"/>
    </location>
</feature>
<evidence type="ECO:0000256" key="9">
    <source>
        <dbReference type="ARBA" id="ARBA00047308"/>
    </source>
</evidence>
<dbReference type="EMBL" id="JAQQFM010000001">
    <property type="protein sequence ID" value="MFL9922830.1"/>
    <property type="molecule type" value="Genomic_DNA"/>
</dbReference>
<dbReference type="NCBIfam" id="TIGR01525">
    <property type="entry name" value="ATPase-IB_hvy"/>
    <property type="match status" value="1"/>
</dbReference>
<dbReference type="SUPFAM" id="SSF56784">
    <property type="entry name" value="HAD-like"/>
    <property type="match status" value="1"/>
</dbReference>
<name>A0ABW9A4J2_9BURK</name>
<dbReference type="NCBIfam" id="TIGR01494">
    <property type="entry name" value="ATPase_P-type"/>
    <property type="match status" value="2"/>
</dbReference>
<feature type="transmembrane region" description="Helical" evidence="10">
    <location>
        <begin position="241"/>
        <end position="259"/>
    </location>
</feature>
<gene>
    <name evidence="13" type="ORF">PQR62_01040</name>
</gene>
<dbReference type="InterPro" id="IPR023299">
    <property type="entry name" value="ATPase_P-typ_cyto_dom_N"/>
</dbReference>
<dbReference type="InterPro" id="IPR008250">
    <property type="entry name" value="ATPase_P-typ_transduc_dom_A_sf"/>
</dbReference>
<dbReference type="InterPro" id="IPR027256">
    <property type="entry name" value="P-typ_ATPase_IB"/>
</dbReference>
<evidence type="ECO:0000256" key="7">
    <source>
        <dbReference type="ARBA" id="ARBA00023136"/>
    </source>
</evidence>
<feature type="transmembrane region" description="Helical" evidence="10">
    <location>
        <begin position="752"/>
        <end position="772"/>
    </location>
</feature>
<proteinExistence type="inferred from homology"/>
<reference evidence="13 14" key="1">
    <citation type="journal article" date="2024" name="Chem. Sci.">
        <title>Discovery of megapolipeptins by genome mining of a Burkholderiales bacteria collection.</title>
        <authorList>
            <person name="Paulo B.S."/>
            <person name="Recchia M.J.J."/>
            <person name="Lee S."/>
            <person name="Fergusson C.H."/>
            <person name="Romanowski S.B."/>
            <person name="Hernandez A."/>
            <person name="Krull N."/>
            <person name="Liu D.Y."/>
            <person name="Cavanagh H."/>
            <person name="Bos A."/>
            <person name="Gray C.A."/>
            <person name="Murphy B.T."/>
            <person name="Linington R.G."/>
            <person name="Eustaquio A.S."/>
        </authorList>
    </citation>
    <scope>NUCLEOTIDE SEQUENCE [LARGE SCALE GENOMIC DNA]</scope>
    <source>
        <strain evidence="13 14">RL21-008-BIB-A</strain>
    </source>
</reference>
<dbReference type="Gene3D" id="3.40.50.1000">
    <property type="entry name" value="HAD superfamily/HAD-like"/>
    <property type="match status" value="1"/>
</dbReference>
<evidence type="ECO:0000256" key="11">
    <source>
        <dbReference type="SAM" id="MobiDB-lite"/>
    </source>
</evidence>
<keyword evidence="10" id="KW-0547">Nucleotide-binding</keyword>
<dbReference type="InterPro" id="IPR023298">
    <property type="entry name" value="ATPase_P-typ_TM_dom_sf"/>
</dbReference>
<keyword evidence="14" id="KW-1185">Reference proteome</keyword>
<evidence type="ECO:0000256" key="1">
    <source>
        <dbReference type="ARBA" id="ARBA00004370"/>
    </source>
</evidence>
<dbReference type="InterPro" id="IPR018303">
    <property type="entry name" value="ATPase_P-typ_P_site"/>
</dbReference>
<dbReference type="InterPro" id="IPR036163">
    <property type="entry name" value="HMA_dom_sf"/>
</dbReference>
<protein>
    <recommendedName>
        <fullName evidence="8">P-type Zn(2+) transporter</fullName>
        <ecNumber evidence="8">7.2.2.12</ecNumber>
    </recommendedName>
</protein>
<evidence type="ECO:0000256" key="4">
    <source>
        <dbReference type="ARBA" id="ARBA00022723"/>
    </source>
</evidence>
<keyword evidence="6 10" id="KW-1133">Transmembrane helix</keyword>
<evidence type="ECO:0000256" key="2">
    <source>
        <dbReference type="ARBA" id="ARBA00006024"/>
    </source>
</evidence>
<keyword evidence="3 10" id="KW-0812">Transmembrane</keyword>
<evidence type="ECO:0000313" key="14">
    <source>
        <dbReference type="Proteomes" id="UP001629246"/>
    </source>
</evidence>
<dbReference type="PRINTS" id="PR00120">
    <property type="entry name" value="HATPASE"/>
</dbReference>
<dbReference type="SFLD" id="SFLDF00027">
    <property type="entry name" value="p-type_atpase"/>
    <property type="match status" value="1"/>
</dbReference>
<dbReference type="Gene3D" id="3.40.1110.10">
    <property type="entry name" value="Calcium-transporting ATPase, cytoplasmic domain N"/>
    <property type="match status" value="1"/>
</dbReference>
<dbReference type="Pfam" id="PF00122">
    <property type="entry name" value="E1-E2_ATPase"/>
    <property type="match status" value="1"/>
</dbReference>
<dbReference type="PANTHER" id="PTHR48085:SF5">
    <property type="entry name" value="CADMIUM_ZINC-TRANSPORTING ATPASE HMA4-RELATED"/>
    <property type="match status" value="1"/>
</dbReference>
<evidence type="ECO:0000259" key="12">
    <source>
        <dbReference type="Pfam" id="PF00122"/>
    </source>
</evidence>
<feature type="transmembrane region" description="Helical" evidence="10">
    <location>
        <begin position="219"/>
        <end position="235"/>
    </location>
</feature>
<feature type="region of interest" description="Disordered" evidence="11">
    <location>
        <begin position="1"/>
        <end position="43"/>
    </location>
</feature>
<dbReference type="RefSeq" id="WP_408153883.1">
    <property type="nucleotide sequence ID" value="NZ_JAQQFM010000001.1"/>
</dbReference>
<sequence length="806" mass="85244">MSDRHQHDHAHSHAHAHDHEHQHAGHSHAAEAPAHDACCSGHEHAHEALQSAIAMPTSRKQARLSGASEEAVFFIQKMDCPTEEKLIRERLTNMNGIGALEFNLIQRELTVQHQLPSIAPIVATLKALDMLPAVKSDSLDSSAGGADGAAAQAVAYRIPTRKWVLLGLAGVAALGSEVIAWSSGDERSLAVIALSLLAIALGGLGTLKKGWIALRNFSLNMNFLMSLAVIGAAVIGQWPEAAVVIVLFTLAEMIEALSLDKARNAIAGLMAMSPDVATVRDPSGSSGSNGSGWSSMPAAKVPLDAEVRVAPGERVPLDGVILNGSTSINQAPITGESIPVSKQAGDQVFAGTINEQGAFEFRVTAVQGDSTLARIVKSVQQAQGQRAPTQRFVDQFARYYIPAVVLIALLVAALPPLLAGAPFYPWLYKALVLLVIACPCALVISTPVTIVSGLAAAARHGILIKGGVYLEQGRKLKALALDKTGTLTFGKPVVTDLIVLDEGRHDSAGQALLMAQAAALATRSDHPVSRAIAQHWQTQQTQQTQQPAAIQVPKALEAEDFEALSGRGVKARIAAQDFYLGNHRLVHELGMCSPQLEARLQVLEKQGKTTTLLCRDQRVELLIAVADTVRPSSKEAVADLRALGVHVVMLTGDNPHTAQAIAAEVAIEDARGDQLPENKLDAVKTLNRQHGDVGMVGDGINDAPALAQAQIGFAMGAAGTDTALETADVALMDDDLRKIPDFIRLSRKTHAVLTQNIGIALGIKAVFMVLALAGMSSLWMAVFADMGASLLVVFNGLRLVRALPAK</sequence>
<keyword evidence="10" id="KW-0067">ATP-binding</keyword>
<dbReference type="InterPro" id="IPR023214">
    <property type="entry name" value="HAD_sf"/>
</dbReference>
<evidence type="ECO:0000256" key="10">
    <source>
        <dbReference type="RuleBase" id="RU362081"/>
    </source>
</evidence>
<evidence type="ECO:0000256" key="3">
    <source>
        <dbReference type="ARBA" id="ARBA00022692"/>
    </source>
</evidence>
<dbReference type="InterPro" id="IPR059000">
    <property type="entry name" value="ATPase_P-type_domA"/>
</dbReference>
<dbReference type="PANTHER" id="PTHR48085">
    <property type="entry name" value="CADMIUM/ZINC-TRANSPORTING ATPASE HMA2-RELATED"/>
    <property type="match status" value="1"/>
</dbReference>
<dbReference type="InterPro" id="IPR051014">
    <property type="entry name" value="Cation_Transport_ATPase_IB"/>
</dbReference>
<accession>A0ABW9A4J2</accession>
<organism evidence="13 14">
    <name type="scientific">Herbaspirillum lusitanum</name>
    <dbReference type="NCBI Taxonomy" id="213312"/>
    <lineage>
        <taxon>Bacteria</taxon>
        <taxon>Pseudomonadati</taxon>
        <taxon>Pseudomonadota</taxon>
        <taxon>Betaproteobacteria</taxon>
        <taxon>Burkholderiales</taxon>
        <taxon>Oxalobacteraceae</taxon>
        <taxon>Herbaspirillum</taxon>
    </lineage>
</organism>
<feature type="transmembrane region" description="Helical" evidence="10">
    <location>
        <begin position="399"/>
        <end position="418"/>
    </location>
</feature>
<dbReference type="PRINTS" id="PR00119">
    <property type="entry name" value="CATATPASE"/>
</dbReference>
<evidence type="ECO:0000313" key="13">
    <source>
        <dbReference type="EMBL" id="MFL9922830.1"/>
    </source>
</evidence>
<comment type="catalytic activity">
    <reaction evidence="9">
        <text>Zn(2+)(in) + ATP + H2O = Zn(2+)(out) + ADP + phosphate + H(+)</text>
        <dbReference type="Rhea" id="RHEA:20621"/>
        <dbReference type="ChEBI" id="CHEBI:15377"/>
        <dbReference type="ChEBI" id="CHEBI:15378"/>
        <dbReference type="ChEBI" id="CHEBI:29105"/>
        <dbReference type="ChEBI" id="CHEBI:30616"/>
        <dbReference type="ChEBI" id="CHEBI:43474"/>
        <dbReference type="ChEBI" id="CHEBI:456216"/>
        <dbReference type="EC" id="7.2.2.12"/>
    </reaction>
</comment>
<feature type="compositionally biased region" description="Basic and acidic residues" evidence="11">
    <location>
        <begin position="1"/>
        <end position="23"/>
    </location>
</feature>
<comment type="caution">
    <text evidence="13">The sequence shown here is derived from an EMBL/GenBank/DDBJ whole genome shotgun (WGS) entry which is preliminary data.</text>
</comment>
<dbReference type="SUPFAM" id="SSF81665">
    <property type="entry name" value="Calcium ATPase, transmembrane domain M"/>
    <property type="match status" value="1"/>
</dbReference>
<feature type="domain" description="P-type ATPase A" evidence="12">
    <location>
        <begin position="289"/>
        <end position="380"/>
    </location>
</feature>
<dbReference type="InterPro" id="IPR001757">
    <property type="entry name" value="P_typ_ATPase"/>
</dbReference>
<comment type="subcellular location">
    <subcellularLocation>
        <location evidence="10">Cell membrane</location>
    </subcellularLocation>
    <subcellularLocation>
        <location evidence="1">Membrane</location>
    </subcellularLocation>
</comment>
<keyword evidence="7 10" id="KW-0472">Membrane</keyword>
<comment type="similarity">
    <text evidence="2 10">Belongs to the cation transport ATPase (P-type) (TC 3.A.3) family. Type IB subfamily.</text>
</comment>
<evidence type="ECO:0000256" key="5">
    <source>
        <dbReference type="ARBA" id="ARBA00022967"/>
    </source>
</evidence>
<dbReference type="InterPro" id="IPR036412">
    <property type="entry name" value="HAD-like_sf"/>
</dbReference>
<evidence type="ECO:0000256" key="8">
    <source>
        <dbReference type="ARBA" id="ARBA00039097"/>
    </source>
</evidence>
<dbReference type="SUPFAM" id="SSF81653">
    <property type="entry name" value="Calcium ATPase, transduction domain A"/>
    <property type="match status" value="1"/>
</dbReference>
<dbReference type="InterPro" id="IPR044492">
    <property type="entry name" value="P_typ_ATPase_HD_dom"/>
</dbReference>
<evidence type="ECO:0000256" key="6">
    <source>
        <dbReference type="ARBA" id="ARBA00022989"/>
    </source>
</evidence>
<dbReference type="PROSITE" id="PS00154">
    <property type="entry name" value="ATPASE_E1_E2"/>
    <property type="match status" value="1"/>
</dbReference>
<feature type="transmembrane region" description="Helical" evidence="10">
    <location>
        <begin position="778"/>
        <end position="800"/>
    </location>
</feature>
<dbReference type="SUPFAM" id="SSF55008">
    <property type="entry name" value="HMA, heavy metal-associated domain"/>
    <property type="match status" value="1"/>
</dbReference>
<keyword evidence="5" id="KW-1278">Translocase</keyword>
<dbReference type="SFLD" id="SFLDS00003">
    <property type="entry name" value="Haloacid_Dehalogenase"/>
    <property type="match status" value="1"/>
</dbReference>
<feature type="transmembrane region" description="Helical" evidence="10">
    <location>
        <begin position="163"/>
        <end position="182"/>
    </location>
</feature>
<dbReference type="SFLD" id="SFLDG00002">
    <property type="entry name" value="C1.7:_P-type_atpase_like"/>
    <property type="match status" value="1"/>
</dbReference>
<keyword evidence="10" id="KW-1003">Cell membrane</keyword>
<feature type="transmembrane region" description="Helical" evidence="10">
    <location>
        <begin position="188"/>
        <end position="207"/>
    </location>
</feature>
<dbReference type="EC" id="7.2.2.12" evidence="8"/>
<dbReference type="Proteomes" id="UP001629246">
    <property type="component" value="Unassembled WGS sequence"/>
</dbReference>
<dbReference type="Pfam" id="PF00702">
    <property type="entry name" value="Hydrolase"/>
    <property type="match status" value="1"/>
</dbReference>
<dbReference type="Gene3D" id="2.70.150.10">
    <property type="entry name" value="Calcium-transporting ATPase, cytoplasmic transduction domain A"/>
    <property type="match status" value="1"/>
</dbReference>
<keyword evidence="4 10" id="KW-0479">Metal-binding</keyword>